<dbReference type="SUPFAM" id="SSF63737">
    <property type="entry name" value="Leukotriene A4 hydrolase N-terminal domain"/>
    <property type="match status" value="1"/>
</dbReference>
<evidence type="ECO:0000256" key="5">
    <source>
        <dbReference type="ARBA" id="ARBA00015611"/>
    </source>
</evidence>
<feature type="signal peptide" evidence="13">
    <location>
        <begin position="1"/>
        <end position="22"/>
    </location>
</feature>
<evidence type="ECO:0000313" key="16">
    <source>
        <dbReference type="Proteomes" id="UP000530928"/>
    </source>
</evidence>
<dbReference type="InterPro" id="IPR027268">
    <property type="entry name" value="Peptidase_M4/M1_CTD_sf"/>
</dbReference>
<feature type="chain" id="PRO_5030808880" description="Aminopeptidase N" evidence="13">
    <location>
        <begin position="23"/>
        <end position="455"/>
    </location>
</feature>
<dbReference type="InterPro" id="IPR001930">
    <property type="entry name" value="Peptidase_M1"/>
</dbReference>
<evidence type="ECO:0000256" key="3">
    <source>
        <dbReference type="ARBA" id="ARBA00010136"/>
    </source>
</evidence>
<dbReference type="CDD" id="cd09603">
    <property type="entry name" value="M1_APN_like"/>
    <property type="match status" value="1"/>
</dbReference>
<keyword evidence="13" id="KW-0732">Signal</keyword>
<name>A0A7W0CKQ6_9ACTN</name>
<keyword evidence="10" id="KW-0482">Metalloprotease</keyword>
<comment type="cofactor">
    <cofactor evidence="2">
        <name>Zn(2+)</name>
        <dbReference type="ChEBI" id="CHEBI:29105"/>
    </cofactor>
</comment>
<dbReference type="InterPro" id="IPR014782">
    <property type="entry name" value="Peptidase_M1_dom"/>
</dbReference>
<dbReference type="SUPFAM" id="SSF55486">
    <property type="entry name" value="Metalloproteases ('zincins'), catalytic domain"/>
    <property type="match status" value="1"/>
</dbReference>
<dbReference type="EMBL" id="JACDUR010000004">
    <property type="protein sequence ID" value="MBA2893001.1"/>
    <property type="molecule type" value="Genomic_DNA"/>
</dbReference>
<evidence type="ECO:0000256" key="13">
    <source>
        <dbReference type="SAM" id="SignalP"/>
    </source>
</evidence>
<evidence type="ECO:0000256" key="10">
    <source>
        <dbReference type="ARBA" id="ARBA00023049"/>
    </source>
</evidence>
<organism evidence="15 16">
    <name type="scientific">Nonomuraea soli</name>
    <dbReference type="NCBI Taxonomy" id="1032476"/>
    <lineage>
        <taxon>Bacteria</taxon>
        <taxon>Bacillati</taxon>
        <taxon>Actinomycetota</taxon>
        <taxon>Actinomycetes</taxon>
        <taxon>Streptosporangiales</taxon>
        <taxon>Streptosporangiaceae</taxon>
        <taxon>Nonomuraea</taxon>
    </lineage>
</organism>
<dbReference type="PRINTS" id="PR00756">
    <property type="entry name" value="ALADIPTASE"/>
</dbReference>
<evidence type="ECO:0000256" key="9">
    <source>
        <dbReference type="ARBA" id="ARBA00022833"/>
    </source>
</evidence>
<dbReference type="RefSeq" id="WP_181611706.1">
    <property type="nucleotide sequence ID" value="NZ_BAABAM010000003.1"/>
</dbReference>
<dbReference type="GO" id="GO:0008237">
    <property type="term" value="F:metallopeptidase activity"/>
    <property type="evidence" value="ECO:0007669"/>
    <property type="project" value="UniProtKB-KW"/>
</dbReference>
<evidence type="ECO:0000256" key="4">
    <source>
        <dbReference type="ARBA" id="ARBA00012564"/>
    </source>
</evidence>
<keyword evidence="15" id="KW-0031">Aminopeptidase</keyword>
<sequence length="455" mass="48826">MKRIVALTAAALLALPLTPSSAATSAPGAPGAGDPYFPGQGNGGYDALHYDLALDYNPSSDALAASATISARATQALSAFNLDLAGSLTVRSVTVNGAAAAFSRAGDELVVSASLSSGQSFTTVVRYDGKPTHVLDPDGARDGWIRTSDGVYNANEPQGAMTWYPGNHHMTDKATYRFTVTVPDTRVAVANGDLTSRSSGGGRTTFVWDAREPMASYLTTVTIGKFELGDASIGGYRTITAVDPKMAGKAGSFPSRHAPVLDYFSGLFGPYPFSSTGGIIDHEPNVGYALETQTRPIYPVVPSESLLAHELAHQWFGNSVTPTRWQDIWLNEGFATYGEWLWLDRLGTRTLQASFDRAYAVPADDAFWETPTADPGGPEALFHDPVYDRGAMTLHVLRRAVGDTAFFSILREWAARYKYGNADTARFISLSEEISGQQLDVLFDAWLFKPGKPAL</sequence>
<keyword evidence="9" id="KW-0862">Zinc</keyword>
<dbReference type="PANTHER" id="PTHR11533">
    <property type="entry name" value="PROTEASE M1 ZINC METALLOPROTEASE"/>
    <property type="match status" value="1"/>
</dbReference>
<dbReference type="Gene3D" id="2.60.40.1730">
    <property type="entry name" value="tricorn interacting facor f3 domain"/>
    <property type="match status" value="1"/>
</dbReference>
<dbReference type="AlphaFoldDB" id="A0A7W0CKQ6"/>
<dbReference type="GO" id="GO:0016285">
    <property type="term" value="F:alanyl aminopeptidase activity"/>
    <property type="evidence" value="ECO:0007669"/>
    <property type="project" value="UniProtKB-EC"/>
</dbReference>
<keyword evidence="16" id="KW-1185">Reference proteome</keyword>
<comment type="catalytic activity">
    <reaction evidence="1">
        <text>Release of an N-terminal amino acid, Xaa-|-Yaa- from a peptide, amide or arylamide. Xaa is preferably Ala, but may be most amino acids including Pro (slow action). When a terminal hydrophobic residue is followed by a prolyl residue, the two may be released as an intact Xaa-Pro dipeptide.</text>
        <dbReference type="EC" id="3.4.11.2"/>
    </reaction>
</comment>
<evidence type="ECO:0000259" key="14">
    <source>
        <dbReference type="Pfam" id="PF01433"/>
    </source>
</evidence>
<comment type="similarity">
    <text evidence="3">Belongs to the peptidase M1 family.</text>
</comment>
<dbReference type="EC" id="3.4.11.2" evidence="4"/>
<evidence type="ECO:0000256" key="1">
    <source>
        <dbReference type="ARBA" id="ARBA00000098"/>
    </source>
</evidence>
<dbReference type="GO" id="GO:0008270">
    <property type="term" value="F:zinc ion binding"/>
    <property type="evidence" value="ECO:0007669"/>
    <property type="project" value="InterPro"/>
</dbReference>
<keyword evidence="8" id="KW-0378">Hydrolase</keyword>
<dbReference type="InterPro" id="IPR050344">
    <property type="entry name" value="Peptidase_M1_aminopeptidases"/>
</dbReference>
<dbReference type="InterPro" id="IPR042097">
    <property type="entry name" value="Aminopeptidase_N-like_N_sf"/>
</dbReference>
<evidence type="ECO:0000256" key="2">
    <source>
        <dbReference type="ARBA" id="ARBA00001947"/>
    </source>
</evidence>
<keyword evidence="6" id="KW-0645">Protease</keyword>
<evidence type="ECO:0000256" key="6">
    <source>
        <dbReference type="ARBA" id="ARBA00022670"/>
    </source>
</evidence>
<dbReference type="Pfam" id="PF01433">
    <property type="entry name" value="Peptidase_M1"/>
    <property type="match status" value="1"/>
</dbReference>
<dbReference type="PANTHER" id="PTHR11533:SF297">
    <property type="entry name" value="AMINOPEPTIDASE N"/>
    <property type="match status" value="1"/>
</dbReference>
<evidence type="ECO:0000256" key="7">
    <source>
        <dbReference type="ARBA" id="ARBA00022723"/>
    </source>
</evidence>
<evidence type="ECO:0000256" key="11">
    <source>
        <dbReference type="ARBA" id="ARBA00029811"/>
    </source>
</evidence>
<dbReference type="Proteomes" id="UP000530928">
    <property type="component" value="Unassembled WGS sequence"/>
</dbReference>
<comment type="caution">
    <text evidence="15">The sequence shown here is derived from an EMBL/GenBank/DDBJ whole genome shotgun (WGS) entry which is preliminary data.</text>
</comment>
<evidence type="ECO:0000313" key="15">
    <source>
        <dbReference type="EMBL" id="MBA2893001.1"/>
    </source>
</evidence>
<reference evidence="15 16" key="1">
    <citation type="submission" date="2020-07" db="EMBL/GenBank/DDBJ databases">
        <title>Genomic Encyclopedia of Type Strains, Phase IV (KMG-IV): sequencing the most valuable type-strain genomes for metagenomic binning, comparative biology and taxonomic classification.</title>
        <authorList>
            <person name="Goeker M."/>
        </authorList>
    </citation>
    <scope>NUCLEOTIDE SEQUENCE [LARGE SCALE GENOMIC DNA]</scope>
    <source>
        <strain evidence="15 16">DSM 45533</strain>
    </source>
</reference>
<feature type="domain" description="Peptidase M1 membrane alanine aminopeptidase" evidence="14">
    <location>
        <begin position="304"/>
        <end position="446"/>
    </location>
</feature>
<proteinExistence type="inferred from homology"/>
<gene>
    <name evidence="15" type="ORF">HNR30_004355</name>
</gene>
<protein>
    <recommendedName>
        <fullName evidence="5">Aminopeptidase N</fullName>
        <ecNumber evidence="4">3.4.11.2</ecNumber>
    </recommendedName>
    <alternativeName>
        <fullName evidence="11">Alanine aminopeptidase</fullName>
    </alternativeName>
    <alternativeName>
        <fullName evidence="12">Lysyl aminopeptidase</fullName>
    </alternativeName>
</protein>
<accession>A0A7W0CKQ6</accession>
<evidence type="ECO:0000256" key="12">
    <source>
        <dbReference type="ARBA" id="ARBA00031533"/>
    </source>
</evidence>
<evidence type="ECO:0000256" key="8">
    <source>
        <dbReference type="ARBA" id="ARBA00022801"/>
    </source>
</evidence>
<dbReference type="GO" id="GO:0006508">
    <property type="term" value="P:proteolysis"/>
    <property type="evidence" value="ECO:0007669"/>
    <property type="project" value="UniProtKB-KW"/>
</dbReference>
<keyword evidence="7" id="KW-0479">Metal-binding</keyword>
<dbReference type="Gene3D" id="1.10.390.10">
    <property type="entry name" value="Neutral Protease Domain 2"/>
    <property type="match status" value="1"/>
</dbReference>